<keyword evidence="2" id="KW-0732">Signal</keyword>
<dbReference type="Gene3D" id="3.10.100.10">
    <property type="entry name" value="Mannose-Binding Protein A, subunit A"/>
    <property type="match status" value="1"/>
</dbReference>
<feature type="signal peptide" evidence="2">
    <location>
        <begin position="1"/>
        <end position="20"/>
    </location>
</feature>
<gene>
    <name evidence="4" type="ORF">MCOR_18410</name>
</gene>
<dbReference type="PANTHER" id="PTHR22803">
    <property type="entry name" value="MANNOSE, PHOSPHOLIPASE, LECTIN RECEPTOR RELATED"/>
    <property type="match status" value="1"/>
</dbReference>
<dbReference type="Pfam" id="PF00059">
    <property type="entry name" value="Lectin_C"/>
    <property type="match status" value="1"/>
</dbReference>
<keyword evidence="5" id="KW-1185">Reference proteome</keyword>
<evidence type="ECO:0000313" key="5">
    <source>
        <dbReference type="Proteomes" id="UP000507470"/>
    </source>
</evidence>
<dbReference type="InterPro" id="IPR018378">
    <property type="entry name" value="C-type_lectin_CS"/>
</dbReference>
<dbReference type="SMART" id="SM00034">
    <property type="entry name" value="CLECT"/>
    <property type="match status" value="1"/>
</dbReference>
<evidence type="ECO:0000256" key="1">
    <source>
        <dbReference type="ARBA" id="ARBA00023157"/>
    </source>
</evidence>
<evidence type="ECO:0000313" key="4">
    <source>
        <dbReference type="EMBL" id="CAC5382595.1"/>
    </source>
</evidence>
<dbReference type="Proteomes" id="UP000507470">
    <property type="component" value="Unassembled WGS sequence"/>
</dbReference>
<reference evidence="4 5" key="1">
    <citation type="submission" date="2020-06" db="EMBL/GenBank/DDBJ databases">
        <authorList>
            <person name="Li R."/>
            <person name="Bekaert M."/>
        </authorList>
    </citation>
    <scope>NUCLEOTIDE SEQUENCE [LARGE SCALE GENOMIC DNA]</scope>
    <source>
        <strain evidence="5">wild</strain>
    </source>
</reference>
<dbReference type="PROSITE" id="PS50041">
    <property type="entry name" value="C_TYPE_LECTIN_2"/>
    <property type="match status" value="1"/>
</dbReference>
<dbReference type="InterPro" id="IPR016186">
    <property type="entry name" value="C-type_lectin-like/link_sf"/>
</dbReference>
<sequence length="192" mass="21805">MDTTGILTVVLFALFSLATSQCISKEDETVFDNLQSKLTTSENNLGQVRVQLTSLENKLKKKTAPTCEPGWLSYQGSCYFFSKNTDTWVNAERECRQKSSNLVKIESATENIWLKQKSKATKKQRWIGAREVNGQWEWVSDLAPLTFTSWAGNEPNSAKENCGHIDKGKSYNWNDHKCTMRFNFICEKAAGQ</sequence>
<proteinExistence type="predicted"/>
<name>A0A6J8BF75_MYTCO</name>
<protein>
    <recommendedName>
        <fullName evidence="3">C-type lectin domain-containing protein</fullName>
    </recommendedName>
</protein>
<keyword evidence="1" id="KW-1015">Disulfide bond</keyword>
<dbReference type="PROSITE" id="PS00615">
    <property type="entry name" value="C_TYPE_LECTIN_1"/>
    <property type="match status" value="1"/>
</dbReference>
<dbReference type="InterPro" id="IPR001304">
    <property type="entry name" value="C-type_lectin-like"/>
</dbReference>
<dbReference type="InterPro" id="IPR050111">
    <property type="entry name" value="C-type_lectin/snaclec_domain"/>
</dbReference>
<dbReference type="SUPFAM" id="SSF56436">
    <property type="entry name" value="C-type lectin-like"/>
    <property type="match status" value="1"/>
</dbReference>
<organism evidence="4 5">
    <name type="scientific">Mytilus coruscus</name>
    <name type="common">Sea mussel</name>
    <dbReference type="NCBI Taxonomy" id="42192"/>
    <lineage>
        <taxon>Eukaryota</taxon>
        <taxon>Metazoa</taxon>
        <taxon>Spiralia</taxon>
        <taxon>Lophotrochozoa</taxon>
        <taxon>Mollusca</taxon>
        <taxon>Bivalvia</taxon>
        <taxon>Autobranchia</taxon>
        <taxon>Pteriomorphia</taxon>
        <taxon>Mytilida</taxon>
        <taxon>Mytiloidea</taxon>
        <taxon>Mytilidae</taxon>
        <taxon>Mytilinae</taxon>
        <taxon>Mytilus</taxon>
    </lineage>
</organism>
<feature type="domain" description="C-type lectin" evidence="3">
    <location>
        <begin position="74"/>
        <end position="187"/>
    </location>
</feature>
<evidence type="ECO:0000256" key="2">
    <source>
        <dbReference type="SAM" id="SignalP"/>
    </source>
</evidence>
<dbReference type="EMBL" id="CACVKT020003242">
    <property type="protein sequence ID" value="CAC5382595.1"/>
    <property type="molecule type" value="Genomic_DNA"/>
</dbReference>
<accession>A0A6J8BF75</accession>
<evidence type="ECO:0000259" key="3">
    <source>
        <dbReference type="PROSITE" id="PS50041"/>
    </source>
</evidence>
<dbReference type="AlphaFoldDB" id="A0A6J8BF75"/>
<dbReference type="OrthoDB" id="6271941at2759"/>
<dbReference type="CDD" id="cd00037">
    <property type="entry name" value="CLECT"/>
    <property type="match status" value="1"/>
</dbReference>
<dbReference type="InterPro" id="IPR016187">
    <property type="entry name" value="CTDL_fold"/>
</dbReference>
<feature type="chain" id="PRO_5026729696" description="C-type lectin domain-containing protein" evidence="2">
    <location>
        <begin position="21"/>
        <end position="192"/>
    </location>
</feature>